<dbReference type="Proteomes" id="UP001054902">
    <property type="component" value="Unassembled WGS sequence"/>
</dbReference>
<feature type="coiled-coil region" evidence="1">
    <location>
        <begin position="160"/>
        <end position="194"/>
    </location>
</feature>
<feature type="region of interest" description="Disordered" evidence="2">
    <location>
        <begin position="75"/>
        <end position="102"/>
    </location>
</feature>
<feature type="compositionally biased region" description="Polar residues" evidence="2">
    <location>
        <begin position="81"/>
        <end position="102"/>
    </location>
</feature>
<evidence type="ECO:0000313" key="4">
    <source>
        <dbReference type="Proteomes" id="UP001054902"/>
    </source>
</evidence>
<dbReference type="PANTHER" id="PTHR45725">
    <property type="entry name" value="FORMIN HOMOLOGY 2 FAMILY MEMBER"/>
    <property type="match status" value="1"/>
</dbReference>
<dbReference type="GO" id="GO:0005643">
    <property type="term" value="C:nuclear pore"/>
    <property type="evidence" value="ECO:0007669"/>
    <property type="project" value="UniProtKB-ARBA"/>
</dbReference>
<keyword evidence="4" id="KW-1185">Reference proteome</keyword>
<evidence type="ECO:0008006" key="5">
    <source>
        <dbReference type="Google" id="ProtNLM"/>
    </source>
</evidence>
<feature type="region of interest" description="Disordered" evidence="2">
    <location>
        <begin position="226"/>
        <end position="263"/>
    </location>
</feature>
<dbReference type="AlphaFoldDB" id="A0AAD3CVJ9"/>
<reference evidence="3 4" key="1">
    <citation type="journal article" date="2021" name="Sci. Rep.">
        <title>The genome of the diatom Chaetoceros tenuissimus carries an ancient integrated fragment of an extant virus.</title>
        <authorList>
            <person name="Hongo Y."/>
            <person name="Kimura K."/>
            <person name="Takaki Y."/>
            <person name="Yoshida Y."/>
            <person name="Baba S."/>
            <person name="Kobayashi G."/>
            <person name="Nagasaki K."/>
            <person name="Hano T."/>
            <person name="Tomaru Y."/>
        </authorList>
    </citation>
    <scope>NUCLEOTIDE SEQUENCE [LARGE SCALE GENOMIC DNA]</scope>
    <source>
        <strain evidence="3 4">NIES-3715</strain>
    </source>
</reference>
<dbReference type="EMBL" id="BLLK01000045">
    <property type="protein sequence ID" value="GFH51735.1"/>
    <property type="molecule type" value="Genomic_DNA"/>
</dbReference>
<keyword evidence="1" id="KW-0175">Coiled coil</keyword>
<evidence type="ECO:0000313" key="3">
    <source>
        <dbReference type="EMBL" id="GFH51735.1"/>
    </source>
</evidence>
<proteinExistence type="predicted"/>
<feature type="coiled-coil region" evidence="1">
    <location>
        <begin position="298"/>
        <end position="336"/>
    </location>
</feature>
<evidence type="ECO:0000256" key="2">
    <source>
        <dbReference type="SAM" id="MobiDB-lite"/>
    </source>
</evidence>
<protein>
    <recommendedName>
        <fullName evidence="5">Nucleoporin Nup54 alpha-helical domain-containing protein</fullName>
    </recommendedName>
</protein>
<accession>A0AAD3CVJ9</accession>
<organism evidence="3 4">
    <name type="scientific">Chaetoceros tenuissimus</name>
    <dbReference type="NCBI Taxonomy" id="426638"/>
    <lineage>
        <taxon>Eukaryota</taxon>
        <taxon>Sar</taxon>
        <taxon>Stramenopiles</taxon>
        <taxon>Ochrophyta</taxon>
        <taxon>Bacillariophyta</taxon>
        <taxon>Coscinodiscophyceae</taxon>
        <taxon>Chaetocerotophycidae</taxon>
        <taxon>Chaetocerotales</taxon>
        <taxon>Chaetocerotaceae</taxon>
        <taxon>Chaetoceros</taxon>
    </lineage>
</organism>
<feature type="compositionally biased region" description="Low complexity" evidence="2">
    <location>
        <begin position="569"/>
        <end position="584"/>
    </location>
</feature>
<feature type="compositionally biased region" description="Polar residues" evidence="2">
    <location>
        <begin position="1"/>
        <end position="26"/>
    </location>
</feature>
<gene>
    <name evidence="3" type="ORF">CTEN210_08211</name>
</gene>
<dbReference type="InterPro" id="IPR025574">
    <property type="entry name" value="Nucleoporin_FG_rpt"/>
</dbReference>
<name>A0AAD3CVJ9_9STRA</name>
<dbReference type="InterPro" id="IPR051425">
    <property type="entry name" value="Formin_Homology"/>
</dbReference>
<comment type="caution">
    <text evidence="3">The sequence shown here is derived from an EMBL/GenBank/DDBJ whole genome shotgun (WGS) entry which is preliminary data.</text>
</comment>
<dbReference type="Pfam" id="PF13634">
    <property type="entry name" value="Nucleoporin_FG"/>
    <property type="match status" value="2"/>
</dbReference>
<evidence type="ECO:0000256" key="1">
    <source>
        <dbReference type="SAM" id="Coils"/>
    </source>
</evidence>
<sequence length="607" mass="62865">MGFSFGTTQTPAPAPSSGFSFGASTTPAPAAPAPAPGGLFGSTPAPAFGGFGATSPAPATGGLFGSKPASAPAGGFGSTAFGPSNNTANASQISASTPFSSLPQNAQKMVDDINSLVHQHNQTMASVTTMLPSLLNNSRRTSDADKAAGSSESSNTQTNIAPLTRKMQLTQDKLQQLKQELDETKQKVEKVSGTSQNLYKVTYESAIYPVQSIAARNNIALPRIENQPSTDINNNNQNSSSTTNSSQQPNTANTATNSNTTNTSMQPIIQKLNQMLNENSSHVDRVEGMPSVYLWNMIQDLNQRLVFLHKKLMRMKQELERKSQQTQMELENFANLSTMEELSLGIQIQTENLVRVADMVSNLQTQLEMVKEMYKRQLVKDGIRGQMRMSNLNRNMGIGIGVGLGMDEIVLGDGTMDMDPFYKADQLELQQEQRLELEVRKRNIEAAANVQGMTPHGTVNPTTGAIQPAPAPAGGLFGSTTPAPAPAFGGFGASPAPAAATGGLFGAPAPAPATGGLFGSTPAPAPATGGLFGSTPAPAPATGGLFGAPAPAPATGGLFGSTPAPAPATGGLFGAPAPAPAASGGLFGTPAATPATKSKRRGAGRRR</sequence>
<feature type="region of interest" description="Disordered" evidence="2">
    <location>
        <begin position="569"/>
        <end position="607"/>
    </location>
</feature>
<dbReference type="Gene3D" id="6.10.140.1350">
    <property type="match status" value="1"/>
</dbReference>
<feature type="region of interest" description="Disordered" evidence="2">
    <location>
        <begin position="138"/>
        <end position="158"/>
    </location>
</feature>
<feature type="compositionally biased region" description="Basic residues" evidence="2">
    <location>
        <begin position="597"/>
        <end position="607"/>
    </location>
</feature>
<feature type="region of interest" description="Disordered" evidence="2">
    <location>
        <begin position="1"/>
        <end position="38"/>
    </location>
</feature>